<evidence type="ECO:0000256" key="7">
    <source>
        <dbReference type="ARBA" id="ARBA00022801"/>
    </source>
</evidence>
<evidence type="ECO:0000256" key="10">
    <source>
        <dbReference type="ARBA" id="ARBA00023049"/>
    </source>
</evidence>
<evidence type="ECO:0000256" key="5">
    <source>
        <dbReference type="ARBA" id="ARBA00022692"/>
    </source>
</evidence>
<reference evidence="14 17" key="3">
    <citation type="submission" date="2020-07" db="EMBL/GenBank/DDBJ databases">
        <title>Sequencing the genomes of 1000 actinobacteria strains.</title>
        <authorList>
            <person name="Klenk H.-P."/>
        </authorList>
    </citation>
    <scope>NUCLEOTIDE SEQUENCE [LARGE SCALE GENOMIC DNA]</scope>
    <source>
        <strain evidence="14 17">DSM 45278</strain>
    </source>
</reference>
<proteinExistence type="inferred from homology"/>
<keyword evidence="14" id="KW-0346">Stress response</keyword>
<feature type="binding site" evidence="12">
    <location>
        <position position="204"/>
    </location>
    <ligand>
        <name>Zn(2+)</name>
        <dbReference type="ChEBI" id="CHEBI:29105"/>
        <note>catalytic</note>
    </ligand>
</feature>
<feature type="transmembrane region" description="Helical" evidence="12">
    <location>
        <begin position="143"/>
        <end position="166"/>
    </location>
</feature>
<feature type="transmembrane region" description="Helical" evidence="12">
    <location>
        <begin position="178"/>
        <end position="199"/>
    </location>
</feature>
<dbReference type="EMBL" id="MCOK01000001">
    <property type="protein sequence ID" value="OOC56689.1"/>
    <property type="molecule type" value="Genomic_DNA"/>
</dbReference>
<dbReference type="GO" id="GO:0006508">
    <property type="term" value="P:proteolysis"/>
    <property type="evidence" value="ECO:0007669"/>
    <property type="project" value="UniProtKB-KW"/>
</dbReference>
<accession>A0A1V3C871</accession>
<reference evidence="16" key="2">
    <citation type="submission" date="2016-08" db="EMBL/GenBank/DDBJ databases">
        <authorList>
            <person name="Tokovenko B."/>
            <person name="Kalinowski J."/>
        </authorList>
    </citation>
    <scope>NUCLEOTIDE SEQUENCE [LARGE SCALE GENOMIC DNA]</scope>
    <source>
        <strain evidence="16">UTMC102</strain>
    </source>
</reference>
<accession>A0A7Y9XCM4</accession>
<reference evidence="15" key="1">
    <citation type="submission" date="2016-08" db="EMBL/GenBank/DDBJ databases">
        <authorList>
            <person name="Seilhamer J.J."/>
        </authorList>
    </citation>
    <scope>NUCLEOTIDE SEQUENCE [LARGE SCALE GENOMIC DNA]</scope>
    <source>
        <strain evidence="15">UTMC102</strain>
    </source>
</reference>
<dbReference type="InterPro" id="IPR050083">
    <property type="entry name" value="HtpX_protease"/>
</dbReference>
<comment type="caution">
    <text evidence="15">The sequence shown here is derived from an EMBL/GenBank/DDBJ whole genome shotgun (WGS) entry which is preliminary data.</text>
</comment>
<keyword evidence="6 12" id="KW-0479">Metal-binding</keyword>
<sequence length="287" mass="30949">MHVNVVRAIGLFVGVAVLVVAVGWLCGAEKGAQFSATLVVCAGVLVYLFGESLALRAMRARPVSEIEQPELYRIVRELATAARQPMPKLYLSPVRSPNAFATGGSPRRAALCCTTGLLSALDERELRGVIAHELAHIRSHDTLISSVAATLTAVIAAMSAVAFLLPLGESEETDMPNLLGGLMLVLLAPLAALVVHFGVGRRREFRADEQAARMTGDPEGLADALSKLEAGTYRYPLPRERSLLASAHLMTTNPFPCGVGRLFAAHPPTTERVRRLRRLRREWDLGG</sequence>
<keyword evidence="10 12" id="KW-0482">Metalloprotease</keyword>
<keyword evidence="16" id="KW-1185">Reference proteome</keyword>
<dbReference type="Pfam" id="PF01435">
    <property type="entry name" value="Peptidase_M48"/>
    <property type="match status" value="1"/>
</dbReference>
<feature type="binding site" evidence="12">
    <location>
        <position position="132"/>
    </location>
    <ligand>
        <name>Zn(2+)</name>
        <dbReference type="ChEBI" id="CHEBI:29105"/>
        <note>catalytic</note>
    </ligand>
</feature>
<evidence type="ECO:0000256" key="11">
    <source>
        <dbReference type="ARBA" id="ARBA00023136"/>
    </source>
</evidence>
<feature type="binding site" evidence="12">
    <location>
        <position position="136"/>
    </location>
    <ligand>
        <name>Zn(2+)</name>
        <dbReference type="ChEBI" id="CHEBI:29105"/>
        <note>catalytic</note>
    </ligand>
</feature>
<keyword evidence="11 12" id="KW-0472">Membrane</keyword>
<dbReference type="EC" id="3.4.24.-" evidence="12"/>
<keyword evidence="7 12" id="KW-0378">Hydrolase</keyword>
<evidence type="ECO:0000313" key="17">
    <source>
        <dbReference type="Proteomes" id="UP000584931"/>
    </source>
</evidence>
<dbReference type="HAMAP" id="MF_00188">
    <property type="entry name" value="Pept_M48_protease_HtpX"/>
    <property type="match status" value="1"/>
</dbReference>
<keyword evidence="5 12" id="KW-0812">Transmembrane</keyword>
<dbReference type="GO" id="GO:0004222">
    <property type="term" value="F:metalloendopeptidase activity"/>
    <property type="evidence" value="ECO:0007669"/>
    <property type="project" value="UniProtKB-UniRule"/>
</dbReference>
<protein>
    <recommendedName>
        <fullName evidence="12">Protease HtpX homolog</fullName>
        <ecNumber evidence="12">3.4.24.-</ecNumber>
    </recommendedName>
</protein>
<evidence type="ECO:0000256" key="12">
    <source>
        <dbReference type="HAMAP-Rule" id="MF_00188"/>
    </source>
</evidence>
<feature type="active site" evidence="12">
    <location>
        <position position="133"/>
    </location>
</feature>
<dbReference type="PANTHER" id="PTHR43221:SF1">
    <property type="entry name" value="PROTEASE HTPX"/>
    <property type="match status" value="1"/>
</dbReference>
<evidence type="ECO:0000256" key="6">
    <source>
        <dbReference type="ARBA" id="ARBA00022723"/>
    </source>
</evidence>
<comment type="cofactor">
    <cofactor evidence="12">
        <name>Zn(2+)</name>
        <dbReference type="ChEBI" id="CHEBI:29105"/>
    </cofactor>
    <text evidence="12">Binds 1 zinc ion per subunit.</text>
</comment>
<comment type="subcellular location">
    <subcellularLocation>
        <location evidence="1 12">Cell membrane</location>
        <topology evidence="1 12">Multi-pass membrane protein</topology>
    </subcellularLocation>
</comment>
<dbReference type="InterPro" id="IPR022919">
    <property type="entry name" value="Pept_M48_protease_HtpX"/>
</dbReference>
<evidence type="ECO:0000256" key="9">
    <source>
        <dbReference type="ARBA" id="ARBA00022989"/>
    </source>
</evidence>
<dbReference type="Gene3D" id="3.30.2010.10">
    <property type="entry name" value="Metalloproteases ('zincins'), catalytic domain"/>
    <property type="match status" value="1"/>
</dbReference>
<evidence type="ECO:0000259" key="13">
    <source>
        <dbReference type="Pfam" id="PF01435"/>
    </source>
</evidence>
<evidence type="ECO:0000256" key="1">
    <source>
        <dbReference type="ARBA" id="ARBA00004651"/>
    </source>
</evidence>
<dbReference type="STRING" id="501010.NOSIN_25000"/>
<name>A0A1V3C871_9ACTN</name>
<keyword evidence="8 12" id="KW-0862">Zinc</keyword>
<dbReference type="EMBL" id="JACCHL010000001">
    <property type="protein sequence ID" value="NYH53349.1"/>
    <property type="molecule type" value="Genomic_DNA"/>
</dbReference>
<evidence type="ECO:0000313" key="15">
    <source>
        <dbReference type="EMBL" id="OOC56689.1"/>
    </source>
</evidence>
<dbReference type="GO" id="GO:0008270">
    <property type="term" value="F:zinc ion binding"/>
    <property type="evidence" value="ECO:0007669"/>
    <property type="project" value="UniProtKB-UniRule"/>
</dbReference>
<dbReference type="PANTHER" id="PTHR43221">
    <property type="entry name" value="PROTEASE HTPX"/>
    <property type="match status" value="1"/>
</dbReference>
<dbReference type="OrthoDB" id="15218at2"/>
<dbReference type="GO" id="GO:0005886">
    <property type="term" value="C:plasma membrane"/>
    <property type="evidence" value="ECO:0007669"/>
    <property type="project" value="UniProtKB-SubCell"/>
</dbReference>
<dbReference type="InterPro" id="IPR001915">
    <property type="entry name" value="Peptidase_M48"/>
</dbReference>
<evidence type="ECO:0000256" key="3">
    <source>
        <dbReference type="ARBA" id="ARBA00022475"/>
    </source>
</evidence>
<feature type="transmembrane region" description="Helical" evidence="12">
    <location>
        <begin position="31"/>
        <end position="49"/>
    </location>
</feature>
<evidence type="ECO:0000313" key="16">
    <source>
        <dbReference type="Proteomes" id="UP000189004"/>
    </source>
</evidence>
<feature type="domain" description="Peptidase M48" evidence="13">
    <location>
        <begin position="67"/>
        <end position="278"/>
    </location>
</feature>
<comment type="similarity">
    <text evidence="2 12">Belongs to the peptidase M48B family.</text>
</comment>
<keyword evidence="9 12" id="KW-1133">Transmembrane helix</keyword>
<dbReference type="RefSeq" id="WP_077693130.1">
    <property type="nucleotide sequence ID" value="NZ_JACCHL010000001.1"/>
</dbReference>
<dbReference type="AlphaFoldDB" id="A0A1V3C871"/>
<keyword evidence="4 12" id="KW-0645">Protease</keyword>
<gene>
    <name evidence="12" type="primary">htpX</name>
    <name evidence="14" type="ORF">HNR06_002938</name>
    <name evidence="15" type="ORF">NOSIN_25000</name>
</gene>
<feature type="transmembrane region" description="Helical" evidence="12">
    <location>
        <begin position="5"/>
        <end position="25"/>
    </location>
</feature>
<dbReference type="Proteomes" id="UP000189004">
    <property type="component" value="Unassembled WGS sequence"/>
</dbReference>
<keyword evidence="3 12" id="KW-1003">Cell membrane</keyword>
<dbReference type="Proteomes" id="UP000584931">
    <property type="component" value="Unassembled WGS sequence"/>
</dbReference>
<evidence type="ECO:0000256" key="4">
    <source>
        <dbReference type="ARBA" id="ARBA00022670"/>
    </source>
</evidence>
<evidence type="ECO:0000313" key="14">
    <source>
        <dbReference type="EMBL" id="NYH53349.1"/>
    </source>
</evidence>
<evidence type="ECO:0000256" key="8">
    <source>
        <dbReference type="ARBA" id="ARBA00022833"/>
    </source>
</evidence>
<evidence type="ECO:0000256" key="2">
    <source>
        <dbReference type="ARBA" id="ARBA00009779"/>
    </source>
</evidence>
<organism evidence="15 16">
    <name type="scientific">Nocardiopsis sinuspersici</name>
    <dbReference type="NCBI Taxonomy" id="501010"/>
    <lineage>
        <taxon>Bacteria</taxon>
        <taxon>Bacillati</taxon>
        <taxon>Actinomycetota</taxon>
        <taxon>Actinomycetes</taxon>
        <taxon>Streptosporangiales</taxon>
        <taxon>Nocardiopsidaceae</taxon>
        <taxon>Nocardiopsis</taxon>
    </lineage>
</organism>